<evidence type="ECO:0000313" key="2">
    <source>
        <dbReference type="Proteomes" id="UP000195106"/>
    </source>
</evidence>
<proteinExistence type="predicted"/>
<dbReference type="EMBL" id="MDHJ01000001">
    <property type="protein sequence ID" value="OUE07345.1"/>
    <property type="molecule type" value="Genomic_DNA"/>
</dbReference>
<sequence length="72" mass="8058">MSMVVGDGAEELLDGYVSKRLLVYGDQAYDAFSYSDDHCTDGYYLIGSKGSIHPWASIRWSVYSGRPPRIAY</sequence>
<dbReference type="AlphaFoldDB" id="A0A251XP91"/>
<protein>
    <submittedName>
        <fullName evidence="1">Uncharacterized protein</fullName>
    </submittedName>
</protein>
<organism evidence="1 2">
    <name type="scientific">Clavibacter michiganensis</name>
    <dbReference type="NCBI Taxonomy" id="28447"/>
    <lineage>
        <taxon>Bacteria</taxon>
        <taxon>Bacillati</taxon>
        <taxon>Actinomycetota</taxon>
        <taxon>Actinomycetes</taxon>
        <taxon>Micrococcales</taxon>
        <taxon>Microbacteriaceae</taxon>
        <taxon>Clavibacter</taxon>
    </lineage>
</organism>
<dbReference type="Proteomes" id="UP000195106">
    <property type="component" value="Unassembled WGS sequence"/>
</dbReference>
<accession>A0A251XP91</accession>
<gene>
    <name evidence="1" type="ORF">CMsap09_00255</name>
</gene>
<comment type="caution">
    <text evidence="1">The sequence shown here is derived from an EMBL/GenBank/DDBJ whole genome shotgun (WGS) entry which is preliminary data.</text>
</comment>
<name>A0A251XP91_9MICO</name>
<reference evidence="1 2" key="1">
    <citation type="submission" date="2016-08" db="EMBL/GenBank/DDBJ databases">
        <title>Genome sequence of Clavibacter michiganensis spp. strain CASJ009.</title>
        <authorList>
            <person name="Thapa S.P."/>
            <person name="Coaker G."/>
        </authorList>
    </citation>
    <scope>NUCLEOTIDE SEQUENCE [LARGE SCALE GENOMIC DNA]</scope>
    <source>
        <strain evidence="1">CASJ009</strain>
    </source>
</reference>
<evidence type="ECO:0000313" key="1">
    <source>
        <dbReference type="EMBL" id="OUE07345.1"/>
    </source>
</evidence>